<proteinExistence type="predicted"/>
<dbReference type="EMBL" id="AP015037">
    <property type="protein sequence ID" value="BAT83759.1"/>
    <property type="molecule type" value="Genomic_DNA"/>
</dbReference>
<protein>
    <submittedName>
        <fullName evidence="1">Uncharacterized protein</fullName>
    </submittedName>
</protein>
<reference evidence="1 2" key="1">
    <citation type="journal article" date="2015" name="Sci. Rep.">
        <title>The power of single molecule real-time sequencing technology in the de novo assembly of a eukaryotic genome.</title>
        <authorList>
            <person name="Sakai H."/>
            <person name="Naito K."/>
            <person name="Ogiso-Tanaka E."/>
            <person name="Takahashi Y."/>
            <person name="Iseki K."/>
            <person name="Muto C."/>
            <person name="Satou K."/>
            <person name="Teruya K."/>
            <person name="Shiroma A."/>
            <person name="Shimoji M."/>
            <person name="Hirano T."/>
            <person name="Itoh T."/>
            <person name="Kaga A."/>
            <person name="Tomooka N."/>
        </authorList>
    </citation>
    <scope>NUCLEOTIDE SEQUENCE [LARGE SCALE GENOMIC DNA]</scope>
    <source>
        <strain evidence="2">cv. Shumari</strain>
    </source>
</reference>
<dbReference type="AlphaFoldDB" id="A0A0S3RTI3"/>
<dbReference type="Proteomes" id="UP000291084">
    <property type="component" value="Chromosome 4"/>
</dbReference>
<sequence length="84" mass="9260">CRCYIRIWEIILEKCISNYAEAGTLHSQLELSSHSNLVLCFHLNRGAFSSLSNPVVSILSSPFGLVVVVSIPLRCGFGSLCFEL</sequence>
<evidence type="ECO:0000313" key="2">
    <source>
        <dbReference type="Proteomes" id="UP000291084"/>
    </source>
</evidence>
<feature type="non-terminal residue" evidence="1">
    <location>
        <position position="1"/>
    </location>
</feature>
<keyword evidence="2" id="KW-1185">Reference proteome</keyword>
<organism evidence="1 2">
    <name type="scientific">Vigna angularis var. angularis</name>
    <dbReference type="NCBI Taxonomy" id="157739"/>
    <lineage>
        <taxon>Eukaryota</taxon>
        <taxon>Viridiplantae</taxon>
        <taxon>Streptophyta</taxon>
        <taxon>Embryophyta</taxon>
        <taxon>Tracheophyta</taxon>
        <taxon>Spermatophyta</taxon>
        <taxon>Magnoliopsida</taxon>
        <taxon>eudicotyledons</taxon>
        <taxon>Gunneridae</taxon>
        <taxon>Pentapetalae</taxon>
        <taxon>rosids</taxon>
        <taxon>fabids</taxon>
        <taxon>Fabales</taxon>
        <taxon>Fabaceae</taxon>
        <taxon>Papilionoideae</taxon>
        <taxon>50 kb inversion clade</taxon>
        <taxon>NPAAA clade</taxon>
        <taxon>indigoferoid/millettioid clade</taxon>
        <taxon>Phaseoleae</taxon>
        <taxon>Vigna</taxon>
    </lineage>
</organism>
<evidence type="ECO:0000313" key="1">
    <source>
        <dbReference type="EMBL" id="BAT83759.1"/>
    </source>
</evidence>
<accession>A0A0S3RTI3</accession>
<gene>
    <name evidence="1" type="primary">Vigan.04G097700</name>
    <name evidence="1" type="ORF">VIGAN_04097700</name>
</gene>
<name>A0A0S3RTI3_PHAAN</name>